<dbReference type="PANTHER" id="PTHR33164">
    <property type="entry name" value="TRANSCRIPTIONAL REGULATOR, MARR FAMILY"/>
    <property type="match status" value="1"/>
</dbReference>
<feature type="domain" description="HTH marR-type" evidence="1">
    <location>
        <begin position="6"/>
        <end position="138"/>
    </location>
</feature>
<comment type="caution">
    <text evidence="2">The sequence shown here is derived from an EMBL/GenBank/DDBJ whole genome shotgun (WGS) entry which is preliminary data.</text>
</comment>
<evidence type="ECO:0000259" key="1">
    <source>
        <dbReference type="PROSITE" id="PS50995"/>
    </source>
</evidence>
<dbReference type="AlphaFoldDB" id="A0A1A0QYI4"/>
<dbReference type="Gene3D" id="1.10.10.10">
    <property type="entry name" value="Winged helix-like DNA-binding domain superfamily/Winged helix DNA-binding domain"/>
    <property type="match status" value="1"/>
</dbReference>
<dbReference type="PROSITE" id="PS50995">
    <property type="entry name" value="HTH_MARR_2"/>
    <property type="match status" value="1"/>
</dbReference>
<organism evidence="2 3">
    <name type="scientific">Mycolicibacterium peregrinum</name>
    <name type="common">Mycobacterium peregrinum</name>
    <dbReference type="NCBI Taxonomy" id="43304"/>
    <lineage>
        <taxon>Bacteria</taxon>
        <taxon>Bacillati</taxon>
        <taxon>Actinomycetota</taxon>
        <taxon>Actinomycetes</taxon>
        <taxon>Mycobacteriales</taxon>
        <taxon>Mycobacteriaceae</taxon>
        <taxon>Mycolicibacterium</taxon>
    </lineage>
</organism>
<dbReference type="SMART" id="SM00347">
    <property type="entry name" value="HTH_MARR"/>
    <property type="match status" value="1"/>
</dbReference>
<dbReference type="SUPFAM" id="SSF46785">
    <property type="entry name" value="Winged helix' DNA-binding domain"/>
    <property type="match status" value="1"/>
</dbReference>
<dbReference type="RefSeq" id="WP_064933635.1">
    <property type="nucleotide sequence ID" value="NZ_LZSO01000031.1"/>
</dbReference>
<accession>A0A1A0QYI4</accession>
<reference evidence="3" key="1">
    <citation type="submission" date="2016-06" db="EMBL/GenBank/DDBJ databases">
        <authorList>
            <person name="Sutton G."/>
            <person name="Brinkac L."/>
            <person name="Sanka R."/>
            <person name="Adams M."/>
            <person name="Lau E."/>
            <person name="Mehaffy C."/>
            <person name="Tameris M."/>
            <person name="Hatherill M."/>
            <person name="Hanekom W."/>
            <person name="Mahomed H."/>
            <person name="Mcshane H."/>
        </authorList>
    </citation>
    <scope>NUCLEOTIDE SEQUENCE [LARGE SCALE GENOMIC DNA]</scope>
    <source>
        <strain evidence="3">852002-51209_SCH5440388</strain>
    </source>
</reference>
<dbReference type="GO" id="GO:0006950">
    <property type="term" value="P:response to stress"/>
    <property type="evidence" value="ECO:0007669"/>
    <property type="project" value="TreeGrafter"/>
</dbReference>
<gene>
    <name evidence="2" type="ORF">A5792_24360</name>
</gene>
<protein>
    <submittedName>
        <fullName evidence="2">MarR family transcriptional regulator</fullName>
    </submittedName>
</protein>
<dbReference type="InterPro" id="IPR000835">
    <property type="entry name" value="HTH_MarR-typ"/>
</dbReference>
<evidence type="ECO:0000313" key="3">
    <source>
        <dbReference type="Proteomes" id="UP000093902"/>
    </source>
</evidence>
<dbReference type="OrthoDB" id="3177763at2"/>
<dbReference type="Pfam" id="PF12802">
    <property type="entry name" value="MarR_2"/>
    <property type="match status" value="1"/>
</dbReference>
<sequence>MPPNVESGAGYLVKRVQQSLRRNCDAALRSTGLSMAQYTALRALADHPQASAAELARLCFVTRQSLQDVLTGLRAEHLVEESPGPQRGRARALRLTAAGKRRLGQAHSAVIHVERNMLSGLSGKDQKELATMLLRCAENLEAAVPVTTVGL</sequence>
<proteinExistence type="predicted"/>
<dbReference type="STRING" id="43304.GCA_001403655_06661"/>
<dbReference type="InterPro" id="IPR039422">
    <property type="entry name" value="MarR/SlyA-like"/>
</dbReference>
<dbReference type="GO" id="GO:0003700">
    <property type="term" value="F:DNA-binding transcription factor activity"/>
    <property type="evidence" value="ECO:0007669"/>
    <property type="project" value="InterPro"/>
</dbReference>
<dbReference type="EMBL" id="LZSO01000031">
    <property type="protein sequence ID" value="OBB26983.1"/>
    <property type="molecule type" value="Genomic_DNA"/>
</dbReference>
<dbReference type="InterPro" id="IPR036388">
    <property type="entry name" value="WH-like_DNA-bd_sf"/>
</dbReference>
<dbReference type="Proteomes" id="UP000093902">
    <property type="component" value="Unassembled WGS sequence"/>
</dbReference>
<name>A0A1A0QYI4_MYCPR</name>
<evidence type="ECO:0000313" key="2">
    <source>
        <dbReference type="EMBL" id="OBB26983.1"/>
    </source>
</evidence>
<dbReference type="InterPro" id="IPR036390">
    <property type="entry name" value="WH_DNA-bd_sf"/>
</dbReference>
<dbReference type="PANTHER" id="PTHR33164:SF43">
    <property type="entry name" value="HTH-TYPE TRANSCRIPTIONAL REPRESSOR YETL"/>
    <property type="match status" value="1"/>
</dbReference>